<name>A0A1X7VVZ0_AMPQE</name>
<reference evidence="2" key="1">
    <citation type="journal article" date="2010" name="Nature">
        <title>The Amphimedon queenslandica genome and the evolution of animal complexity.</title>
        <authorList>
            <person name="Srivastava M."/>
            <person name="Simakov O."/>
            <person name="Chapman J."/>
            <person name="Fahey B."/>
            <person name="Gauthier M.E."/>
            <person name="Mitros T."/>
            <person name="Richards G.S."/>
            <person name="Conaco C."/>
            <person name="Dacre M."/>
            <person name="Hellsten U."/>
            <person name="Larroux C."/>
            <person name="Putnam N.H."/>
            <person name="Stanke M."/>
            <person name="Adamska M."/>
            <person name="Darling A."/>
            <person name="Degnan S.M."/>
            <person name="Oakley T.H."/>
            <person name="Plachetzki D.C."/>
            <person name="Zhai Y."/>
            <person name="Adamski M."/>
            <person name="Calcino A."/>
            <person name="Cummins S.F."/>
            <person name="Goodstein D.M."/>
            <person name="Harris C."/>
            <person name="Jackson D.J."/>
            <person name="Leys S.P."/>
            <person name="Shu S."/>
            <person name="Woodcroft B.J."/>
            <person name="Vervoort M."/>
            <person name="Kosik K.S."/>
            <person name="Manning G."/>
            <person name="Degnan B.M."/>
            <person name="Rokhsar D.S."/>
        </authorList>
    </citation>
    <scope>NUCLEOTIDE SEQUENCE [LARGE SCALE GENOMIC DNA]</scope>
</reference>
<dbReference type="InParanoid" id="A0A1X7VVZ0"/>
<evidence type="ECO:0000313" key="2">
    <source>
        <dbReference type="Proteomes" id="UP000007879"/>
    </source>
</evidence>
<organism evidence="1">
    <name type="scientific">Amphimedon queenslandica</name>
    <name type="common">Sponge</name>
    <dbReference type="NCBI Taxonomy" id="400682"/>
    <lineage>
        <taxon>Eukaryota</taxon>
        <taxon>Metazoa</taxon>
        <taxon>Porifera</taxon>
        <taxon>Demospongiae</taxon>
        <taxon>Heteroscleromorpha</taxon>
        <taxon>Haplosclerida</taxon>
        <taxon>Niphatidae</taxon>
        <taxon>Amphimedon</taxon>
    </lineage>
</organism>
<dbReference type="Proteomes" id="UP000007879">
    <property type="component" value="Unassembled WGS sequence"/>
</dbReference>
<dbReference type="KEGG" id="aqu:109581316"/>
<proteinExistence type="predicted"/>
<dbReference type="EnsemblMetazoa" id="XM_019995367.1">
    <property type="protein sequence ID" value="XP_019850926.1"/>
    <property type="gene ID" value="LOC109581316"/>
</dbReference>
<evidence type="ECO:0000313" key="1">
    <source>
        <dbReference type="EnsemblMetazoa" id="Aqu2.1.44273_001"/>
    </source>
</evidence>
<accession>A0A1X7VVZ0</accession>
<sequence length="617" mass="70326">MDELVFGRSTIAIFQNMGLSYNNDATKSTQPTGEAPKSFEGCPFDLHSLKEEVITNPGIKAKVKPILLSFNGLPDSGKTAAVDYVRKTYTTEGVAIKDVRSEIAEEAAEGIHYYQFIAASSSVTKNLIINEFTKKSCFAPSILSAFNERFLSQGKVPHLNIDEIYDTSVFDQPDLDEHIHFIYQFLSRQDFIGKSKKAEQLSDQERRDTENLIKALPEGIAVVNVWDVTINKIVRHFLAALQGHLYNQHTWLFLDLEDDIESLTMPPEEGGLMSWRPHLHYLLRQCMISKDNEKERRGVCTIIGKHNGMQNGNLQMKVQALESKVRPLAKHIGIATLLEDKIKTINLKSHNSTHTLCQNFERVINETPYEEIPVVWVFLRSLFYRFDWKIIARDDLKAMAEKCGMDDESLKGFCKFYTSFGSIFDLSLVDPDYQFVIVKPVQFLRKLNDLLQNDKFRQTGIVSESACRDMFDGHMTAFMDALVSLNLAARVIKSNLELEPNELTENDIFYYIPTLRKMNKEQLNPKSIHVLTSIDTPHIFKQATFTKHFLRLRPQAKLVPSKYRNQTIINDTATGTIITLTSFSPATNLHLDKPSEEVCSCIVQVYNDITKKSQKGM</sequence>
<keyword evidence="2" id="KW-1185">Reference proteome</keyword>
<gene>
    <name evidence="1" type="primary">109581316</name>
</gene>
<reference evidence="1" key="2">
    <citation type="submission" date="2017-05" db="UniProtKB">
        <authorList>
            <consortium name="EnsemblMetazoa"/>
        </authorList>
    </citation>
    <scope>IDENTIFICATION</scope>
</reference>
<dbReference type="AlphaFoldDB" id="A0A1X7VVZ0"/>
<dbReference type="EnsemblMetazoa" id="Aqu2.1.44273_001">
    <property type="protein sequence ID" value="Aqu2.1.44273_001"/>
    <property type="gene ID" value="Aqu2.1.44273"/>
</dbReference>
<protein>
    <submittedName>
        <fullName evidence="1">Uncharacterized protein</fullName>
    </submittedName>
</protein>